<dbReference type="GO" id="GO:0005737">
    <property type="term" value="C:cytoplasm"/>
    <property type="evidence" value="ECO:0007669"/>
    <property type="project" value="TreeGrafter"/>
</dbReference>
<dbReference type="Pfam" id="PF13920">
    <property type="entry name" value="zf-C3HC4_3"/>
    <property type="match status" value="1"/>
</dbReference>
<dbReference type="GO" id="GO:0004842">
    <property type="term" value="F:ubiquitin-protein transferase activity"/>
    <property type="evidence" value="ECO:0007669"/>
    <property type="project" value="InterPro"/>
</dbReference>
<accession>A0A834IPS2</accession>
<reference evidence="7" key="1">
    <citation type="submission" date="2020-08" db="EMBL/GenBank/DDBJ databases">
        <title>Genome sequencing and assembly of the red palm weevil Rhynchophorus ferrugineus.</title>
        <authorList>
            <person name="Dias G.B."/>
            <person name="Bergman C.M."/>
            <person name="Manee M."/>
        </authorList>
    </citation>
    <scope>NUCLEOTIDE SEQUENCE</scope>
    <source>
        <strain evidence="7">AA-2017</strain>
        <tissue evidence="7">Whole larva</tissue>
    </source>
</reference>
<dbReference type="InterPro" id="IPR016024">
    <property type="entry name" value="ARM-type_fold"/>
</dbReference>
<evidence type="ECO:0000259" key="6">
    <source>
        <dbReference type="PROSITE" id="PS50188"/>
    </source>
</evidence>
<dbReference type="SUPFAM" id="SSF48371">
    <property type="entry name" value="ARM repeat"/>
    <property type="match status" value="1"/>
</dbReference>
<dbReference type="CDD" id="cd12883">
    <property type="entry name" value="SPRY_RING"/>
    <property type="match status" value="1"/>
</dbReference>
<sequence length="534" mass="59972">MGMCWCKKKNEDLECYVSQITTHQDVNVVLPPPSPTPQLFYSRPSITKSPDPAVVDRLVLETLGVIETLVDNEQEPPTSMVQLHNIADNEDGWIQVVNSMIKVIPLTDPLGPSVITLLLDDCPLPSKDSIVKVVSLFSLSRQTALMGRNNPTHQRNTCVVLGSIAEKLAGPRNREILNDNVIDYLLTNLEPETNPNVILFSLLALEKFAQSSQNKVTILNKIKRKHPSPIVALEKWKHDIHYVKRQVGFCAQWILDNIFVIENRTYSYLSVKMDHINAMLNTSDVSEYLKISPDGLEARCDAYSFESVRCTAQADSGVWYYEVLIITPGVMQIGWATKNSNFLNHEGYGIGDDRYSLSYDGCRRLIWYNAKSDPQTLPRWQSGDILGCLLDLDNQQIIFSINGVSLPPSVHVFSMATSGFFAAASFMSFQQCRFNFGAEPFKYPPAVHFNTFNSHGNLNPEEKVVLPRHIFVNQLRQQNINEDSCTLCYDNKATVRLIPCEHSGFCASCASLLTECPMCRAPFQLVVEDNPVSS</sequence>
<proteinExistence type="predicted"/>
<keyword evidence="3" id="KW-0862">Zinc</keyword>
<dbReference type="SUPFAM" id="SSF57850">
    <property type="entry name" value="RING/U-box"/>
    <property type="match status" value="1"/>
</dbReference>
<name>A0A834IPS2_RHYFE</name>
<keyword evidence="8" id="KW-1185">Reference proteome</keyword>
<dbReference type="SUPFAM" id="SSF49899">
    <property type="entry name" value="Concanavalin A-like lectins/glucanases"/>
    <property type="match status" value="1"/>
</dbReference>
<dbReference type="InterPro" id="IPR035774">
    <property type="entry name" value="SPRY_RSPRY1"/>
</dbReference>
<dbReference type="Gene3D" id="2.60.120.920">
    <property type="match status" value="1"/>
</dbReference>
<evidence type="ECO:0000259" key="5">
    <source>
        <dbReference type="PROSITE" id="PS50089"/>
    </source>
</evidence>
<dbReference type="OrthoDB" id="10017393at2759"/>
<dbReference type="EMBL" id="JAACXV010000156">
    <property type="protein sequence ID" value="KAF7282798.1"/>
    <property type="molecule type" value="Genomic_DNA"/>
</dbReference>
<dbReference type="InterPro" id="IPR013083">
    <property type="entry name" value="Znf_RING/FYVE/PHD"/>
</dbReference>
<dbReference type="InterPro" id="IPR043136">
    <property type="entry name" value="B30.2/SPRY_sf"/>
</dbReference>
<evidence type="ECO:0000256" key="1">
    <source>
        <dbReference type="ARBA" id="ARBA00022723"/>
    </source>
</evidence>
<dbReference type="InterPro" id="IPR001841">
    <property type="entry name" value="Znf_RING"/>
</dbReference>
<evidence type="ECO:0000313" key="7">
    <source>
        <dbReference type="EMBL" id="KAF7282798.1"/>
    </source>
</evidence>
<dbReference type="PANTHER" id="PTHR13363:SF6">
    <property type="entry name" value="RING FINGER AND SPRY DOMAIN-CONTAINING PROTEIN 1"/>
    <property type="match status" value="1"/>
</dbReference>
<protein>
    <recommendedName>
        <fullName evidence="9">RING finger and SPRY domain-containing protein 1</fullName>
    </recommendedName>
</protein>
<keyword evidence="1" id="KW-0479">Metal-binding</keyword>
<dbReference type="GO" id="GO:0051603">
    <property type="term" value="P:proteolysis involved in protein catabolic process"/>
    <property type="evidence" value="ECO:0007669"/>
    <property type="project" value="TreeGrafter"/>
</dbReference>
<dbReference type="InterPro" id="IPR003877">
    <property type="entry name" value="SPRY_dom"/>
</dbReference>
<dbReference type="InterPro" id="IPR001870">
    <property type="entry name" value="B30.2/SPRY"/>
</dbReference>
<dbReference type="InterPro" id="IPR045129">
    <property type="entry name" value="RNF123/RKP/RSPRY1"/>
</dbReference>
<dbReference type="PANTHER" id="PTHR13363">
    <property type="entry name" value="RING FINGER AND SRY DOMAIN-CONTAINING"/>
    <property type="match status" value="1"/>
</dbReference>
<dbReference type="Gene3D" id="3.30.40.10">
    <property type="entry name" value="Zinc/RING finger domain, C3HC4 (zinc finger)"/>
    <property type="match status" value="1"/>
</dbReference>
<dbReference type="GO" id="GO:0008270">
    <property type="term" value="F:zinc ion binding"/>
    <property type="evidence" value="ECO:0007669"/>
    <property type="project" value="UniProtKB-KW"/>
</dbReference>
<comment type="caution">
    <text evidence="7">The sequence shown here is derived from an EMBL/GenBank/DDBJ whole genome shotgun (WGS) entry which is preliminary data.</text>
</comment>
<dbReference type="PROSITE" id="PS50089">
    <property type="entry name" value="ZF_RING_2"/>
    <property type="match status" value="1"/>
</dbReference>
<feature type="domain" description="RING-type" evidence="5">
    <location>
        <begin position="485"/>
        <end position="520"/>
    </location>
</feature>
<gene>
    <name evidence="7" type="ORF">GWI33_001946</name>
</gene>
<dbReference type="SMART" id="SM00184">
    <property type="entry name" value="RING"/>
    <property type="match status" value="1"/>
</dbReference>
<evidence type="ECO:0000256" key="2">
    <source>
        <dbReference type="ARBA" id="ARBA00022771"/>
    </source>
</evidence>
<evidence type="ECO:0000256" key="3">
    <source>
        <dbReference type="ARBA" id="ARBA00022833"/>
    </source>
</evidence>
<evidence type="ECO:0000256" key="4">
    <source>
        <dbReference type="PROSITE-ProRule" id="PRU00175"/>
    </source>
</evidence>
<dbReference type="SMART" id="SM00449">
    <property type="entry name" value="SPRY"/>
    <property type="match status" value="1"/>
</dbReference>
<dbReference type="Pfam" id="PF00622">
    <property type="entry name" value="SPRY"/>
    <property type="match status" value="1"/>
</dbReference>
<evidence type="ECO:0000313" key="8">
    <source>
        <dbReference type="Proteomes" id="UP000625711"/>
    </source>
</evidence>
<organism evidence="7 8">
    <name type="scientific">Rhynchophorus ferrugineus</name>
    <name type="common">Red palm weevil</name>
    <name type="synonym">Curculio ferrugineus</name>
    <dbReference type="NCBI Taxonomy" id="354439"/>
    <lineage>
        <taxon>Eukaryota</taxon>
        <taxon>Metazoa</taxon>
        <taxon>Ecdysozoa</taxon>
        <taxon>Arthropoda</taxon>
        <taxon>Hexapoda</taxon>
        <taxon>Insecta</taxon>
        <taxon>Pterygota</taxon>
        <taxon>Neoptera</taxon>
        <taxon>Endopterygota</taxon>
        <taxon>Coleoptera</taxon>
        <taxon>Polyphaga</taxon>
        <taxon>Cucujiformia</taxon>
        <taxon>Curculionidae</taxon>
        <taxon>Dryophthorinae</taxon>
        <taxon>Rhynchophorus</taxon>
    </lineage>
</organism>
<keyword evidence="2 4" id="KW-0863">Zinc-finger</keyword>
<dbReference type="InterPro" id="IPR013320">
    <property type="entry name" value="ConA-like_dom_sf"/>
</dbReference>
<evidence type="ECO:0008006" key="9">
    <source>
        <dbReference type="Google" id="ProtNLM"/>
    </source>
</evidence>
<dbReference type="Proteomes" id="UP000625711">
    <property type="component" value="Unassembled WGS sequence"/>
</dbReference>
<dbReference type="PROSITE" id="PS50188">
    <property type="entry name" value="B302_SPRY"/>
    <property type="match status" value="1"/>
</dbReference>
<dbReference type="AlphaFoldDB" id="A0A834IPS2"/>
<feature type="domain" description="B30.2/SPRY" evidence="6">
    <location>
        <begin position="258"/>
        <end position="441"/>
    </location>
</feature>